<name>D5GP77_TUBMM</name>
<dbReference type="EMBL" id="FN430373">
    <property type="protein sequence ID" value="CAZ86342.1"/>
    <property type="molecule type" value="Genomic_DNA"/>
</dbReference>
<dbReference type="HOGENOM" id="CLU_3360024_0_0_1"/>
<dbReference type="KEGG" id="tml:GSTUM_00011742001"/>
<reference evidence="1 2" key="1">
    <citation type="journal article" date="2010" name="Nature">
        <title>Perigord black truffle genome uncovers evolutionary origins and mechanisms of symbiosis.</title>
        <authorList>
            <person name="Martin F."/>
            <person name="Kohler A."/>
            <person name="Murat C."/>
            <person name="Balestrini R."/>
            <person name="Coutinho P.M."/>
            <person name="Jaillon O."/>
            <person name="Montanini B."/>
            <person name="Morin E."/>
            <person name="Noel B."/>
            <person name="Percudani R."/>
            <person name="Porcel B."/>
            <person name="Rubini A."/>
            <person name="Amicucci A."/>
            <person name="Amselem J."/>
            <person name="Anthouard V."/>
            <person name="Arcioni S."/>
            <person name="Artiguenave F."/>
            <person name="Aury J.M."/>
            <person name="Ballario P."/>
            <person name="Bolchi A."/>
            <person name="Brenna A."/>
            <person name="Brun A."/>
            <person name="Buee M."/>
            <person name="Cantarel B."/>
            <person name="Chevalier G."/>
            <person name="Couloux A."/>
            <person name="Da Silva C."/>
            <person name="Denoeud F."/>
            <person name="Duplessis S."/>
            <person name="Ghignone S."/>
            <person name="Hilselberger B."/>
            <person name="Iotti M."/>
            <person name="Marcais B."/>
            <person name="Mello A."/>
            <person name="Miranda M."/>
            <person name="Pacioni G."/>
            <person name="Quesneville H."/>
            <person name="Riccioni C."/>
            <person name="Ruotolo R."/>
            <person name="Splivallo R."/>
            <person name="Stocchi V."/>
            <person name="Tisserant E."/>
            <person name="Viscomi A.R."/>
            <person name="Zambonelli A."/>
            <person name="Zampieri E."/>
            <person name="Henrissat B."/>
            <person name="Lebrun M.H."/>
            <person name="Paolocci F."/>
            <person name="Bonfante P."/>
            <person name="Ottonello S."/>
            <person name="Wincker P."/>
        </authorList>
    </citation>
    <scope>NUCLEOTIDE SEQUENCE [LARGE SCALE GENOMIC DNA]</scope>
    <source>
        <strain evidence="1 2">Mel28</strain>
    </source>
</reference>
<protein>
    <submittedName>
        <fullName evidence="1">(Perigord truffle) hypothetical protein</fullName>
    </submittedName>
</protein>
<accession>D5GP77</accession>
<proteinExistence type="predicted"/>
<dbReference type="AlphaFoldDB" id="D5GP77"/>
<keyword evidence="2" id="KW-1185">Reference proteome</keyword>
<organism evidence="1 2">
    <name type="scientific">Tuber melanosporum (strain Mel28)</name>
    <name type="common">Perigord black truffle</name>
    <dbReference type="NCBI Taxonomy" id="656061"/>
    <lineage>
        <taxon>Eukaryota</taxon>
        <taxon>Fungi</taxon>
        <taxon>Dikarya</taxon>
        <taxon>Ascomycota</taxon>
        <taxon>Pezizomycotina</taxon>
        <taxon>Pezizomycetes</taxon>
        <taxon>Pezizales</taxon>
        <taxon>Tuberaceae</taxon>
        <taxon>Tuber</taxon>
    </lineage>
</organism>
<dbReference type="GeneID" id="9186582"/>
<dbReference type="Proteomes" id="UP000006911">
    <property type="component" value="Unassembled WGS sequence"/>
</dbReference>
<evidence type="ECO:0000313" key="1">
    <source>
        <dbReference type="EMBL" id="CAZ86342.1"/>
    </source>
</evidence>
<dbReference type="RefSeq" id="XP_002842151.1">
    <property type="nucleotide sequence ID" value="XM_002842105.1"/>
</dbReference>
<dbReference type="InParanoid" id="D5GP77"/>
<evidence type="ECO:0000313" key="2">
    <source>
        <dbReference type="Proteomes" id="UP000006911"/>
    </source>
</evidence>
<gene>
    <name evidence="1" type="ORF">GSTUM_00011742001</name>
</gene>
<sequence length="36" mass="4180">MPRPLVSPRRSGVRFFHHPSTLLALLDHILPQQQHP</sequence>